<gene>
    <name evidence="7 8" type="primary">psbU</name>
    <name evidence="8" type="ORF">VPK24_17335</name>
</gene>
<keyword evidence="6 7" id="KW-0604">Photosystem II</keyword>
<evidence type="ECO:0000256" key="6">
    <source>
        <dbReference type="ARBA" id="ARBA00023276"/>
    </source>
</evidence>
<dbReference type="Proteomes" id="UP001604335">
    <property type="component" value="Unassembled WGS sequence"/>
</dbReference>
<protein>
    <recommendedName>
        <fullName evidence="7">Photosystem II extrinsic protein U</fullName>
        <shortName evidence="7">PSII-U</shortName>
        <shortName evidence="7">PsbU</shortName>
    </recommendedName>
    <alternativeName>
        <fullName evidence="7">Photosystem II 12 kDa extrinsic protein</fullName>
        <shortName evidence="7">PS II complex 12 kDa extrinsic protein</shortName>
    </alternativeName>
</protein>
<comment type="similarity">
    <text evidence="2 7">Belongs to the PsbU family.</text>
</comment>
<dbReference type="Gene3D" id="1.10.150.320">
    <property type="entry name" value="Photosystem II 12 kDa extrinsic protein"/>
    <property type="match status" value="1"/>
</dbReference>
<evidence type="ECO:0000313" key="8">
    <source>
        <dbReference type="EMBL" id="MFG3819412.1"/>
    </source>
</evidence>
<evidence type="ECO:0000256" key="4">
    <source>
        <dbReference type="ARBA" id="ARBA00023078"/>
    </source>
</evidence>
<organism evidence="8 9">
    <name type="scientific">Limnothrix redekei LRLZ20PSL1</name>
    <dbReference type="NCBI Taxonomy" id="3112953"/>
    <lineage>
        <taxon>Bacteria</taxon>
        <taxon>Bacillati</taxon>
        <taxon>Cyanobacteriota</taxon>
        <taxon>Cyanophyceae</taxon>
        <taxon>Pseudanabaenales</taxon>
        <taxon>Pseudanabaenaceae</taxon>
        <taxon>Limnothrix</taxon>
    </lineage>
</organism>
<dbReference type="HAMAP" id="MF_00589">
    <property type="entry name" value="PSII_PsbU"/>
    <property type="match status" value="1"/>
</dbReference>
<comment type="caution">
    <text evidence="8">The sequence shown here is derived from an EMBL/GenBank/DDBJ whole genome shotgun (WGS) entry which is preliminary data.</text>
</comment>
<evidence type="ECO:0000256" key="2">
    <source>
        <dbReference type="ARBA" id="ARBA00010827"/>
    </source>
</evidence>
<accession>A0ABW7CE52</accession>
<keyword evidence="9" id="KW-1185">Reference proteome</keyword>
<sequence length="129" mass="14253">MKRFVRLVFAIALVALTWIGAGYPQAAWAEASLNNADAKLATEFGKKIDLNNTNISNFKAYRGLYPTLAQKIIANAPYSAPEEVLKIGGLSDRQQSLLQDYLDAGTFTVTEQDPIFNEGDHRINDGVYK</sequence>
<name>A0ABW7CE52_9CYAN</name>
<keyword evidence="4 7" id="KW-0793">Thylakoid</keyword>
<dbReference type="SUPFAM" id="SSF81585">
    <property type="entry name" value="PsbU/PolX domain-like"/>
    <property type="match status" value="1"/>
</dbReference>
<dbReference type="NCBIfam" id="NF002708">
    <property type="entry name" value="PRK02515.1"/>
    <property type="match status" value="1"/>
</dbReference>
<reference evidence="9" key="1">
    <citation type="journal article" date="2024" name="Algal Res.">
        <title>Biochemical, toxicological and genomic investigation of a high-biomass producing Limnothrix strain isolated from Italian shallow drinking water reservoir.</title>
        <authorList>
            <person name="Simonazzi M."/>
            <person name="Shishido T.K."/>
            <person name="Delbaje E."/>
            <person name="Wahlsten M."/>
            <person name="Fewer D.P."/>
            <person name="Sivonen K."/>
            <person name="Pezzolesi L."/>
            <person name="Pistocchi R."/>
        </authorList>
    </citation>
    <scope>NUCLEOTIDE SEQUENCE [LARGE SCALE GENOMIC DNA]</scope>
    <source>
        <strain evidence="9">LRLZ20PSL1</strain>
    </source>
</reference>
<evidence type="ECO:0000256" key="1">
    <source>
        <dbReference type="ARBA" id="ARBA00004170"/>
    </source>
</evidence>
<dbReference type="EMBL" id="JAZAQF010000090">
    <property type="protein sequence ID" value="MFG3819412.1"/>
    <property type="molecule type" value="Genomic_DNA"/>
</dbReference>
<evidence type="ECO:0000256" key="5">
    <source>
        <dbReference type="ARBA" id="ARBA00023136"/>
    </source>
</evidence>
<keyword evidence="5 7" id="KW-0472">Membrane</keyword>
<dbReference type="Pfam" id="PF06514">
    <property type="entry name" value="PsbU"/>
    <property type="match status" value="1"/>
</dbReference>
<evidence type="ECO:0000313" key="9">
    <source>
        <dbReference type="Proteomes" id="UP001604335"/>
    </source>
</evidence>
<keyword evidence="3 7" id="KW-0249">Electron transport</keyword>
<keyword evidence="7" id="KW-0813">Transport</keyword>
<dbReference type="RefSeq" id="WP_393015302.1">
    <property type="nucleotide sequence ID" value="NZ_JAZAQF010000090.1"/>
</dbReference>
<comment type="function">
    <text evidence="7">One of the extrinsic, lumenal subunits of photosystem II (PSII). PSII is a light-driven water plastoquinone oxidoreductase, using light energy to abstract electrons from H(2)O, generating a proton gradient subsequently used for ATP formation. The extrinsic proteins stabilize the structure of photosystem II oxygen-evolving complex (OEC), the ion environment of oxygen evolution and protect the OEC against heat-induced inactivation.</text>
</comment>
<proteinExistence type="inferred from homology"/>
<dbReference type="InterPro" id="IPR010527">
    <property type="entry name" value="PSII_PsbU"/>
</dbReference>
<keyword evidence="7" id="KW-0602">Photosynthesis</keyword>
<comment type="subunit">
    <text evidence="7">PSII is composed of 1 copy each of membrane proteins PsbA, PsbB, PsbC, PsbD, PsbE, PsbF, PsbH, PsbI, PsbJ, PsbK, PsbL, PsbM, PsbT, PsbX, PsbY, PsbZ, Psb30/Ycf12, peripheral proteins PsbO, CyanoQ (PsbQ), PsbU, PsbV and a large number of cofactors. It forms dimeric complexes.</text>
</comment>
<evidence type="ECO:0000256" key="3">
    <source>
        <dbReference type="ARBA" id="ARBA00022982"/>
    </source>
</evidence>
<comment type="subcellular location">
    <subcellularLocation>
        <location evidence="7">Cellular thylakoid membrane</location>
        <topology evidence="7">Peripheral membrane protein</topology>
        <orientation evidence="7">Lumenal side</orientation>
    </subcellularLocation>
    <subcellularLocation>
        <location evidence="1">Membrane</location>
        <topology evidence="1">Peripheral membrane protein</topology>
    </subcellularLocation>
</comment>
<evidence type="ECO:0000256" key="7">
    <source>
        <dbReference type="HAMAP-Rule" id="MF_00589"/>
    </source>
</evidence>